<evidence type="ECO:0000313" key="3">
    <source>
        <dbReference type="Proteomes" id="UP000294535"/>
    </source>
</evidence>
<evidence type="ECO:0000313" key="2">
    <source>
        <dbReference type="EMBL" id="TDQ19632.1"/>
    </source>
</evidence>
<dbReference type="Proteomes" id="UP000294535">
    <property type="component" value="Unassembled WGS sequence"/>
</dbReference>
<protein>
    <submittedName>
        <fullName evidence="2">Capsule assembly protein Wzi</fullName>
    </submittedName>
</protein>
<gene>
    <name evidence="2" type="ORF">DFQ04_1456</name>
</gene>
<keyword evidence="3" id="KW-1185">Reference proteome</keyword>
<dbReference type="Pfam" id="PF14052">
    <property type="entry name" value="Caps_assemb_Wzi"/>
    <property type="match status" value="1"/>
</dbReference>
<dbReference type="EMBL" id="SNYF01000005">
    <property type="protein sequence ID" value="TDQ19632.1"/>
    <property type="molecule type" value="Genomic_DNA"/>
</dbReference>
<keyword evidence="1" id="KW-0472">Membrane</keyword>
<accession>A0A4R6TC38</accession>
<dbReference type="Gene3D" id="2.40.160.130">
    <property type="entry name" value="Capsule assembly protein Wzi"/>
    <property type="match status" value="1"/>
</dbReference>
<keyword evidence="1" id="KW-1133">Transmembrane helix</keyword>
<feature type="transmembrane region" description="Helical" evidence="1">
    <location>
        <begin position="24"/>
        <end position="47"/>
    </location>
</feature>
<comment type="caution">
    <text evidence="2">The sequence shown here is derived from an EMBL/GenBank/DDBJ whole genome shotgun (WGS) entry which is preliminary data.</text>
</comment>
<organism evidence="2 3">
    <name type="scientific">Algoriphagus boseongensis</name>
    <dbReference type="NCBI Taxonomy" id="1442587"/>
    <lineage>
        <taxon>Bacteria</taxon>
        <taxon>Pseudomonadati</taxon>
        <taxon>Bacteroidota</taxon>
        <taxon>Cytophagia</taxon>
        <taxon>Cytophagales</taxon>
        <taxon>Cyclobacteriaceae</taxon>
        <taxon>Algoriphagus</taxon>
    </lineage>
</organism>
<evidence type="ECO:0000256" key="1">
    <source>
        <dbReference type="SAM" id="Phobius"/>
    </source>
</evidence>
<keyword evidence="1" id="KW-0812">Transmembrane</keyword>
<name>A0A4R6TC38_9BACT</name>
<dbReference type="InterPro" id="IPR038636">
    <property type="entry name" value="Wzi_sf"/>
</dbReference>
<reference evidence="2 3" key="1">
    <citation type="submission" date="2019-03" db="EMBL/GenBank/DDBJ databases">
        <title>Genomic Encyclopedia of Type Strains, Phase III (KMG-III): the genomes of soil and plant-associated and newly described type strains.</title>
        <authorList>
            <person name="Whitman W."/>
        </authorList>
    </citation>
    <scope>NUCLEOTIDE SEQUENCE [LARGE SCALE GENOMIC DNA]</scope>
    <source>
        <strain evidence="2 3">CECT 8446</strain>
    </source>
</reference>
<sequence length="588" mass="67434">MESYYQKVCSNAGVLRLSFLKKHVFLWFLGMTILSIMANAQTIPAGFPVLEEGARRSNLLGKGFENYSFALRPIRSEEGLFSNKIQFDQSDSISDLSKEEKKTRTDFQLLPLLNTTVFNSNRPFGWGNSSLLNGAGWQNLISPGIFAKVFILQIQLRPEFVFSQNKPFQGYGDNFSDNVNFARFRYWNFGDHPEYFGQAYQNFITPGQSYISLNFGKVEMGVGTQNIYWGPGQFSGLIFSNNARGIPHAFIRTSAPLNIGIGHLEGEIISGRAEDSGIEPSQNQALNNQYFRQFSGDWRYVSGISITYQPSFLKNFFIGFNRTFQQYNEDVEKNLQGRFPIFEAFQKERLFQNGNSVDYDGLAQDQLVSIFFKFRSEKGRFEVYSELGKHDHNFNWREFILNPEHARSYLFGFSKLIRLNKPNQFLQVRGEIIHQAESVNRFLRYPVLGVSNTSWQTHYQVRGFSNYGESMGAGIGVGANAQILEVAKVNGLNKVGVLFQRIENHQDFFYLALGGKSQKKPWIDMSLGALYTHQWKNFIFSGNAQFVQAKNYQWKDEGISTIDFPNGKSLFTFSSELHFIYLFKKNKL</sequence>
<dbReference type="InterPro" id="IPR026950">
    <property type="entry name" value="Caps_assemb_Wzi"/>
</dbReference>
<proteinExistence type="predicted"/>
<dbReference type="AlphaFoldDB" id="A0A4R6TC38"/>